<dbReference type="STRING" id="1255658.FM114_06230"/>
<evidence type="ECO:0000256" key="3">
    <source>
        <dbReference type="ARBA" id="ARBA00023002"/>
    </source>
</evidence>
<dbReference type="EC" id="1.3.1.54" evidence="4"/>
<dbReference type="UniPathway" id="UPA00148"/>
<dbReference type="InterPro" id="IPR003723">
    <property type="entry name" value="Precorrin-6x_reduct"/>
</dbReference>
<dbReference type="PROSITE" id="PS51014">
    <property type="entry name" value="COBK_CBIJ"/>
    <property type="match status" value="1"/>
</dbReference>
<comment type="pathway">
    <text evidence="1">Cofactor biosynthesis; adenosylcobalamin biosynthesis.</text>
</comment>
<dbReference type="PANTHER" id="PTHR36925:SF1">
    <property type="entry name" value="COBALT-PRECORRIN-6A REDUCTASE"/>
    <property type="match status" value="1"/>
</dbReference>
<keyword evidence="2" id="KW-0169">Cobalamin biosynthesis</keyword>
<dbReference type="RefSeq" id="WP_218668473.1">
    <property type="nucleotide sequence ID" value="NZ_FUKQ01000024.1"/>
</dbReference>
<evidence type="ECO:0000313" key="5">
    <source>
        <dbReference type="Proteomes" id="UP000188342"/>
    </source>
</evidence>
<evidence type="ECO:0000256" key="2">
    <source>
        <dbReference type="ARBA" id="ARBA00022573"/>
    </source>
</evidence>
<sequence length="259" mass="27525">MTLRLLILGGTSEGRELAAALDGEDGLHVVSSLAGAVPRPRLPVGEVRIGGFGGADGLRRELAGFDVVVDATHPFAQGMTRNAAQACAILLPDGRRIPLLRLSRPGWPAEPGWHVVPDHDEAATAAAALGRRVFITVGRNELARYLPALRGHHVVARMVQAPDLELPDCWQILTARGPFTADDERALMRQHRTEVLVTKNSGGEQTRAKMLVARELGVECVVVDRPPSPPGVPSVADVAEAVAWVRRVAGGSPVTDPSS</sequence>
<dbReference type="EMBL" id="FUKQ01000024">
    <property type="protein sequence ID" value="SJN28552.1"/>
    <property type="molecule type" value="Genomic_DNA"/>
</dbReference>
<organism evidence="4 5">
    <name type="scientific">Luteococcus japonicus LSP_Lj1</name>
    <dbReference type="NCBI Taxonomy" id="1255658"/>
    <lineage>
        <taxon>Bacteria</taxon>
        <taxon>Bacillati</taxon>
        <taxon>Actinomycetota</taxon>
        <taxon>Actinomycetes</taxon>
        <taxon>Propionibacteriales</taxon>
        <taxon>Propionibacteriaceae</taxon>
        <taxon>Luteococcus</taxon>
    </lineage>
</organism>
<dbReference type="GO" id="GO:0016994">
    <property type="term" value="F:precorrin-6A reductase activity"/>
    <property type="evidence" value="ECO:0007669"/>
    <property type="project" value="UniProtKB-EC"/>
</dbReference>
<dbReference type="NCBIfam" id="TIGR00715">
    <property type="entry name" value="precor6x_red"/>
    <property type="match status" value="1"/>
</dbReference>
<dbReference type="Pfam" id="PF02571">
    <property type="entry name" value="CbiJ"/>
    <property type="match status" value="1"/>
</dbReference>
<dbReference type="AlphaFoldDB" id="A0A1R4J943"/>
<gene>
    <name evidence="4" type="ORF">FM114_06230</name>
</gene>
<dbReference type="Proteomes" id="UP000188342">
    <property type="component" value="Unassembled WGS sequence"/>
</dbReference>
<proteinExistence type="predicted"/>
<reference evidence="4 5" key="1">
    <citation type="submission" date="2017-02" db="EMBL/GenBank/DDBJ databases">
        <authorList>
            <person name="Peterson S.W."/>
        </authorList>
    </citation>
    <scope>NUCLEOTIDE SEQUENCE [LARGE SCALE GENOMIC DNA]</scope>
    <source>
        <strain evidence="4 5">LSP_Lj1</strain>
    </source>
</reference>
<keyword evidence="5" id="KW-1185">Reference proteome</keyword>
<name>A0A1R4J943_9ACTN</name>
<evidence type="ECO:0000256" key="1">
    <source>
        <dbReference type="ARBA" id="ARBA00004953"/>
    </source>
</evidence>
<dbReference type="GO" id="GO:0009236">
    <property type="term" value="P:cobalamin biosynthetic process"/>
    <property type="evidence" value="ECO:0007669"/>
    <property type="project" value="UniProtKB-UniPathway"/>
</dbReference>
<dbReference type="PANTHER" id="PTHR36925">
    <property type="entry name" value="COBALT-PRECORRIN-6A REDUCTASE"/>
    <property type="match status" value="1"/>
</dbReference>
<evidence type="ECO:0000313" key="4">
    <source>
        <dbReference type="EMBL" id="SJN28552.1"/>
    </source>
</evidence>
<accession>A0A1R4J943</accession>
<dbReference type="NCBIfam" id="NF005968">
    <property type="entry name" value="PRK08057.1-2"/>
    <property type="match status" value="1"/>
</dbReference>
<keyword evidence="3 4" id="KW-0560">Oxidoreductase</keyword>
<protein>
    <submittedName>
        <fullName evidence="4">Cobalt-precorrin-6x reductase</fullName>
        <ecNumber evidence="4">1.3.1.54</ecNumber>
    </submittedName>
</protein>